<dbReference type="GO" id="GO:0004635">
    <property type="term" value="F:phosphoribosyl-AMP cyclohydrolase activity"/>
    <property type="evidence" value="ECO:0007669"/>
    <property type="project" value="UniProtKB-UniRule"/>
</dbReference>
<dbReference type="RefSeq" id="WP_132325341.1">
    <property type="nucleotide sequence ID" value="NZ_FWZT01000032.1"/>
</dbReference>
<dbReference type="STRING" id="1513793.SAMN06296036_13243"/>
<keyword evidence="10 15" id="KW-0547">Nucleotide-binding</keyword>
<keyword evidence="11 15" id="KW-0378">Hydrolase</keyword>
<dbReference type="FunFam" id="3.10.20.810:FF:000001">
    <property type="entry name" value="Histidine biosynthesis bifunctional protein HisIE"/>
    <property type="match status" value="1"/>
</dbReference>
<keyword evidence="9 15" id="KW-0028">Amino-acid biosynthesis</keyword>
<evidence type="ECO:0000256" key="4">
    <source>
        <dbReference type="ARBA" id="ARBA00005169"/>
    </source>
</evidence>
<dbReference type="EC" id="3.5.4.19" evidence="15"/>
<keyword evidence="18" id="KW-1185">Reference proteome</keyword>
<reference evidence="18" key="1">
    <citation type="submission" date="2017-04" db="EMBL/GenBank/DDBJ databases">
        <authorList>
            <person name="Varghese N."/>
            <person name="Submissions S."/>
        </authorList>
    </citation>
    <scope>NUCLEOTIDE SEQUENCE [LARGE SCALE GENOMIC DNA]</scope>
    <source>
        <strain evidence="18">RKEM611</strain>
    </source>
</reference>
<feature type="region of interest" description="Phosphoribosyl-AMP cyclohydrolase" evidence="15">
    <location>
        <begin position="1"/>
        <end position="109"/>
    </location>
</feature>
<dbReference type="SUPFAM" id="SSF141734">
    <property type="entry name" value="HisI-like"/>
    <property type="match status" value="1"/>
</dbReference>
<evidence type="ECO:0000256" key="3">
    <source>
        <dbReference type="ARBA" id="ARBA00004496"/>
    </source>
</evidence>
<evidence type="ECO:0000256" key="1">
    <source>
        <dbReference type="ARBA" id="ARBA00000024"/>
    </source>
</evidence>
<keyword evidence="13 15" id="KW-0368">Histidine biosynthesis</keyword>
<evidence type="ECO:0000256" key="9">
    <source>
        <dbReference type="ARBA" id="ARBA00022605"/>
    </source>
</evidence>
<dbReference type="InterPro" id="IPR008179">
    <property type="entry name" value="HisE"/>
</dbReference>
<evidence type="ECO:0000256" key="7">
    <source>
        <dbReference type="ARBA" id="ARBA00008299"/>
    </source>
</evidence>
<evidence type="ECO:0000256" key="13">
    <source>
        <dbReference type="ARBA" id="ARBA00023102"/>
    </source>
</evidence>
<evidence type="ECO:0000256" key="14">
    <source>
        <dbReference type="ARBA" id="ARBA00023268"/>
    </source>
</evidence>
<keyword evidence="8 15" id="KW-0963">Cytoplasm</keyword>
<dbReference type="NCBIfam" id="NF000768">
    <property type="entry name" value="PRK00051.1"/>
    <property type="match status" value="1"/>
</dbReference>
<dbReference type="Proteomes" id="UP000192907">
    <property type="component" value="Unassembled WGS sequence"/>
</dbReference>
<comment type="catalytic activity">
    <reaction evidence="2 15">
        <text>1-(5-phospho-beta-D-ribosyl)-ATP + H2O = 1-(5-phospho-beta-D-ribosyl)-5'-AMP + diphosphate + H(+)</text>
        <dbReference type="Rhea" id="RHEA:22828"/>
        <dbReference type="ChEBI" id="CHEBI:15377"/>
        <dbReference type="ChEBI" id="CHEBI:15378"/>
        <dbReference type="ChEBI" id="CHEBI:33019"/>
        <dbReference type="ChEBI" id="CHEBI:59457"/>
        <dbReference type="ChEBI" id="CHEBI:73183"/>
        <dbReference type="EC" id="3.6.1.31"/>
    </reaction>
</comment>
<dbReference type="GO" id="GO:0004636">
    <property type="term" value="F:phosphoribosyl-ATP diphosphatase activity"/>
    <property type="evidence" value="ECO:0007669"/>
    <property type="project" value="UniProtKB-UniRule"/>
</dbReference>
<dbReference type="GO" id="GO:0000105">
    <property type="term" value="P:L-histidine biosynthetic process"/>
    <property type="evidence" value="ECO:0007669"/>
    <property type="project" value="UniProtKB-UniRule"/>
</dbReference>
<comment type="similarity">
    <text evidence="6 15">In the C-terminal section; belongs to the PRA-PH family.</text>
</comment>
<name>A0A1Y6CMR6_9BACT</name>
<dbReference type="InterPro" id="IPR002496">
    <property type="entry name" value="PRib_AMP_CycHydrolase_dom"/>
</dbReference>
<dbReference type="CDD" id="cd11534">
    <property type="entry name" value="NTP-PPase_HisIE_like"/>
    <property type="match status" value="1"/>
</dbReference>
<dbReference type="NCBIfam" id="NF002747">
    <property type="entry name" value="PRK02759.1"/>
    <property type="match status" value="1"/>
</dbReference>
<dbReference type="Pfam" id="PF01503">
    <property type="entry name" value="PRA-PH"/>
    <property type="match status" value="1"/>
</dbReference>
<feature type="domain" description="Phosphoribosyl-AMP cyclohydrolase" evidence="16">
    <location>
        <begin position="28"/>
        <end position="100"/>
    </location>
</feature>
<dbReference type="PANTHER" id="PTHR42945">
    <property type="entry name" value="HISTIDINE BIOSYNTHESIS BIFUNCTIONAL PROTEIN"/>
    <property type="match status" value="1"/>
</dbReference>
<dbReference type="NCBIfam" id="TIGR03188">
    <property type="entry name" value="histidine_hisI"/>
    <property type="match status" value="1"/>
</dbReference>
<dbReference type="Pfam" id="PF01502">
    <property type="entry name" value="PRA-CH"/>
    <property type="match status" value="1"/>
</dbReference>
<dbReference type="UniPathway" id="UPA00031">
    <property type="reaction ID" value="UER00007"/>
</dbReference>
<dbReference type="Gene3D" id="1.10.287.1080">
    <property type="entry name" value="MazG-like"/>
    <property type="match status" value="1"/>
</dbReference>
<evidence type="ECO:0000256" key="10">
    <source>
        <dbReference type="ARBA" id="ARBA00022741"/>
    </source>
</evidence>
<dbReference type="GO" id="GO:0005524">
    <property type="term" value="F:ATP binding"/>
    <property type="evidence" value="ECO:0007669"/>
    <property type="project" value="UniProtKB-KW"/>
</dbReference>
<protein>
    <recommendedName>
        <fullName evidence="15">Histidine biosynthesis bifunctional protein HisIE</fullName>
    </recommendedName>
    <domain>
        <recommendedName>
            <fullName evidence="15">Phosphoribosyl-AMP cyclohydrolase</fullName>
            <shortName evidence="15">PRA-CH</shortName>
            <ecNumber evidence="15">3.5.4.19</ecNumber>
        </recommendedName>
    </domain>
    <domain>
        <recommendedName>
            <fullName evidence="15">Phosphoribosyl-ATP pyrophosphatase</fullName>
            <shortName evidence="15">PRA-PH</shortName>
            <ecNumber evidence="15">3.6.1.31</ecNumber>
        </recommendedName>
    </domain>
</protein>
<feature type="region of interest" description="Phosphoribosyl-ATP pyrophosphohydrolase" evidence="15">
    <location>
        <begin position="110"/>
        <end position="203"/>
    </location>
</feature>
<organism evidence="17 18">
    <name type="scientific">Pseudobacteriovorax antillogorgiicola</name>
    <dbReference type="NCBI Taxonomy" id="1513793"/>
    <lineage>
        <taxon>Bacteria</taxon>
        <taxon>Pseudomonadati</taxon>
        <taxon>Bdellovibrionota</taxon>
        <taxon>Oligoflexia</taxon>
        <taxon>Oligoflexales</taxon>
        <taxon>Pseudobacteriovoracaceae</taxon>
        <taxon>Pseudobacteriovorax</taxon>
    </lineage>
</organism>
<dbReference type="InterPro" id="IPR021130">
    <property type="entry name" value="PRib-ATP_PPHydrolase-like"/>
</dbReference>
<evidence type="ECO:0000256" key="5">
    <source>
        <dbReference type="ARBA" id="ARBA00005204"/>
    </source>
</evidence>
<evidence type="ECO:0000313" key="17">
    <source>
        <dbReference type="EMBL" id="SMF78266.1"/>
    </source>
</evidence>
<dbReference type="AlphaFoldDB" id="A0A1Y6CMR6"/>
<evidence type="ECO:0000256" key="12">
    <source>
        <dbReference type="ARBA" id="ARBA00022840"/>
    </source>
</evidence>
<sequence>MINQVNWQKVDGLVPAVVQDANSKDVLMLGYMNQEALAQTIETRRVTFFSRSKSRLWTKGETSGHFLELEEISLDCDQDTFLIKARPIGPTCHLGTKTCFGDVATDVSFLKELSNVIEQRFEQRPEGSYVSRLIDKGLHKMAQKVGEEGVEVALAAKDDDKQEFLGESADLLFHLMVLLKAKNCTIEEVCQVLYDRHSNQSPS</sequence>
<dbReference type="InterPro" id="IPR038019">
    <property type="entry name" value="PRib_AMP_CycHydrolase_sf"/>
</dbReference>
<comment type="pathway">
    <text evidence="4 15">Amino-acid biosynthesis; L-histidine biosynthesis; L-histidine from 5-phospho-alpha-D-ribose 1-diphosphate: step 3/9.</text>
</comment>
<dbReference type="HAMAP" id="MF_01020">
    <property type="entry name" value="HisE"/>
    <property type="match status" value="1"/>
</dbReference>
<keyword evidence="14 15" id="KW-0511">Multifunctional enzyme</keyword>
<dbReference type="OrthoDB" id="9795769at2"/>
<evidence type="ECO:0000256" key="15">
    <source>
        <dbReference type="HAMAP-Rule" id="MF_01019"/>
    </source>
</evidence>
<accession>A0A1Y6CMR6</accession>
<dbReference type="PANTHER" id="PTHR42945:SF9">
    <property type="entry name" value="HISTIDINE BIOSYNTHESIS BIFUNCTIONAL PROTEIN HISIE"/>
    <property type="match status" value="1"/>
</dbReference>
<dbReference type="FunFam" id="1.10.287.1080:FF:000002">
    <property type="entry name" value="Histidine biosynthesis bifunctional protein HisIE"/>
    <property type="match status" value="1"/>
</dbReference>
<gene>
    <name evidence="15" type="primary">hisI</name>
    <name evidence="15" type="synonym">hisIE</name>
    <name evidence="17" type="ORF">SAMN06296036_13243</name>
</gene>
<evidence type="ECO:0000259" key="16">
    <source>
        <dbReference type="Pfam" id="PF01502"/>
    </source>
</evidence>
<comment type="catalytic activity">
    <reaction evidence="1 15">
        <text>1-(5-phospho-beta-D-ribosyl)-5'-AMP + H2O = 1-(5-phospho-beta-D-ribosyl)-5-[(5-phospho-beta-D-ribosylamino)methylideneamino]imidazole-4-carboxamide</text>
        <dbReference type="Rhea" id="RHEA:20049"/>
        <dbReference type="ChEBI" id="CHEBI:15377"/>
        <dbReference type="ChEBI" id="CHEBI:58435"/>
        <dbReference type="ChEBI" id="CHEBI:59457"/>
        <dbReference type="EC" id="3.5.4.19"/>
    </reaction>
</comment>
<comment type="pathway">
    <text evidence="5 15">Amino-acid biosynthesis; L-histidine biosynthesis; L-histidine from 5-phospho-alpha-D-ribose 1-diphosphate: step 2/9.</text>
</comment>
<comment type="similarity">
    <text evidence="7 15">In the N-terminal section; belongs to the PRA-CH family.</text>
</comment>
<dbReference type="SUPFAM" id="SSF101386">
    <property type="entry name" value="all-alpha NTP pyrophosphatases"/>
    <property type="match status" value="1"/>
</dbReference>
<keyword evidence="12 15" id="KW-0067">ATP-binding</keyword>
<evidence type="ECO:0000313" key="18">
    <source>
        <dbReference type="Proteomes" id="UP000192907"/>
    </source>
</evidence>
<comment type="subcellular location">
    <subcellularLocation>
        <location evidence="3 15">Cytoplasm</location>
    </subcellularLocation>
</comment>
<dbReference type="Gene3D" id="3.10.20.810">
    <property type="entry name" value="Phosphoribosyl-AMP cyclohydrolase"/>
    <property type="match status" value="1"/>
</dbReference>
<dbReference type="HAMAP" id="MF_01019">
    <property type="entry name" value="HisIE"/>
    <property type="match status" value="1"/>
</dbReference>
<evidence type="ECO:0000256" key="8">
    <source>
        <dbReference type="ARBA" id="ARBA00022490"/>
    </source>
</evidence>
<dbReference type="GO" id="GO:0005737">
    <property type="term" value="C:cytoplasm"/>
    <property type="evidence" value="ECO:0007669"/>
    <property type="project" value="UniProtKB-SubCell"/>
</dbReference>
<dbReference type="EMBL" id="FWZT01000032">
    <property type="protein sequence ID" value="SMF78266.1"/>
    <property type="molecule type" value="Genomic_DNA"/>
</dbReference>
<dbReference type="InterPro" id="IPR023019">
    <property type="entry name" value="His_synth_HisIE"/>
</dbReference>
<evidence type="ECO:0000256" key="2">
    <source>
        <dbReference type="ARBA" id="ARBA00001460"/>
    </source>
</evidence>
<evidence type="ECO:0000256" key="6">
    <source>
        <dbReference type="ARBA" id="ARBA00007731"/>
    </source>
</evidence>
<dbReference type="EC" id="3.6.1.31" evidence="15"/>
<evidence type="ECO:0000256" key="11">
    <source>
        <dbReference type="ARBA" id="ARBA00022801"/>
    </source>
</evidence>
<proteinExistence type="inferred from homology"/>